<dbReference type="Gene3D" id="1.10.150.130">
    <property type="match status" value="1"/>
</dbReference>
<dbReference type="GO" id="GO:0051301">
    <property type="term" value="P:cell division"/>
    <property type="evidence" value="ECO:0007669"/>
    <property type="project" value="UniProtKB-KW"/>
</dbReference>
<keyword evidence="6 9" id="KW-0238">DNA-binding</keyword>
<accession>A0A845HZ12</accession>
<dbReference type="InterPro" id="IPR002104">
    <property type="entry name" value="Integrase_catalytic"/>
</dbReference>
<evidence type="ECO:0000313" key="13">
    <source>
        <dbReference type="Proteomes" id="UP000444316"/>
    </source>
</evidence>
<evidence type="ECO:0000256" key="4">
    <source>
        <dbReference type="ARBA" id="ARBA00022829"/>
    </source>
</evidence>
<feature type="active site" description="O-(3'-phospho-DNA)-tyrosine intermediate" evidence="9">
    <location>
        <position position="289"/>
    </location>
</feature>
<gene>
    <name evidence="9" type="primary">xerC</name>
    <name evidence="12" type="ORF">GTP23_15425</name>
</gene>
<evidence type="ECO:0000256" key="5">
    <source>
        <dbReference type="ARBA" id="ARBA00022908"/>
    </source>
</evidence>
<evidence type="ECO:0000256" key="2">
    <source>
        <dbReference type="ARBA" id="ARBA00022490"/>
    </source>
</evidence>
<proteinExistence type="inferred from homology"/>
<feature type="active site" evidence="9">
    <location>
        <position position="155"/>
    </location>
</feature>
<comment type="subcellular location">
    <subcellularLocation>
        <location evidence="1 9">Cytoplasm</location>
    </subcellularLocation>
</comment>
<dbReference type="InterPro" id="IPR010998">
    <property type="entry name" value="Integrase_recombinase_N"/>
</dbReference>
<feature type="domain" description="Core-binding (CB)" evidence="11">
    <location>
        <begin position="6"/>
        <end position="89"/>
    </location>
</feature>
<dbReference type="CDD" id="cd00798">
    <property type="entry name" value="INT_XerDC_C"/>
    <property type="match status" value="1"/>
</dbReference>
<evidence type="ECO:0000313" key="12">
    <source>
        <dbReference type="EMBL" id="MYN46440.1"/>
    </source>
</evidence>
<dbReference type="AlphaFoldDB" id="A0A845HZ12"/>
<feature type="active site" evidence="9">
    <location>
        <position position="257"/>
    </location>
</feature>
<reference evidence="12" key="1">
    <citation type="submission" date="2019-12" db="EMBL/GenBank/DDBJ databases">
        <title>Novel species isolated from a subtropical stream in China.</title>
        <authorList>
            <person name="Lu H."/>
        </authorList>
    </citation>
    <scope>NUCLEOTIDE SEQUENCE [LARGE SCALE GENOMIC DNA]</scope>
    <source>
        <strain evidence="12">FT93W</strain>
    </source>
</reference>
<dbReference type="EMBL" id="WWCL01000003">
    <property type="protein sequence ID" value="MYN46440.1"/>
    <property type="molecule type" value="Genomic_DNA"/>
</dbReference>
<keyword evidence="2 9" id="KW-0963">Cytoplasm</keyword>
<keyword evidence="7 9" id="KW-0233">DNA recombination</keyword>
<name>A0A845HZ12_9BURK</name>
<dbReference type="Pfam" id="PF00589">
    <property type="entry name" value="Phage_integrase"/>
    <property type="match status" value="1"/>
</dbReference>
<dbReference type="GO" id="GO:0005737">
    <property type="term" value="C:cytoplasm"/>
    <property type="evidence" value="ECO:0007669"/>
    <property type="project" value="UniProtKB-SubCell"/>
</dbReference>
<dbReference type="GO" id="GO:0007059">
    <property type="term" value="P:chromosome segregation"/>
    <property type="evidence" value="ECO:0007669"/>
    <property type="project" value="UniProtKB-UniRule"/>
</dbReference>
<keyword evidence="3 9" id="KW-0132">Cell division</keyword>
<comment type="function">
    <text evidence="9">Site-specific tyrosine recombinase, which acts by catalyzing the cutting and rejoining of the recombining DNA molecules. The XerC-XerD complex is essential to convert dimers of the bacterial chromosome into monomers to permit their segregation at cell division. It also contributes to the segregational stability of plasmids.</text>
</comment>
<evidence type="ECO:0000256" key="9">
    <source>
        <dbReference type="HAMAP-Rule" id="MF_01808"/>
    </source>
</evidence>
<dbReference type="PROSITE" id="PS51900">
    <property type="entry name" value="CB"/>
    <property type="match status" value="1"/>
</dbReference>
<dbReference type="Pfam" id="PF02899">
    <property type="entry name" value="Phage_int_SAM_1"/>
    <property type="match status" value="1"/>
</dbReference>
<dbReference type="InterPro" id="IPR013762">
    <property type="entry name" value="Integrase-like_cat_sf"/>
</dbReference>
<keyword evidence="5 9" id="KW-0229">DNA integration</keyword>
<comment type="caution">
    <text evidence="12">The sequence shown here is derived from an EMBL/GenBank/DDBJ whole genome shotgun (WGS) entry which is preliminary data.</text>
</comment>
<dbReference type="InterPro" id="IPR023009">
    <property type="entry name" value="Tyrosine_recombinase_XerC/XerD"/>
</dbReference>
<keyword evidence="8 9" id="KW-0131">Cell cycle</keyword>
<organism evidence="12 13">
    <name type="scientific">Duganella fentianensis</name>
    <dbReference type="NCBI Taxonomy" id="2692177"/>
    <lineage>
        <taxon>Bacteria</taxon>
        <taxon>Pseudomonadati</taxon>
        <taxon>Pseudomonadota</taxon>
        <taxon>Betaproteobacteria</taxon>
        <taxon>Burkholderiales</taxon>
        <taxon>Oxalobacteraceae</taxon>
        <taxon>Telluria group</taxon>
        <taxon>Duganella</taxon>
    </lineage>
</organism>
<dbReference type="InterPro" id="IPR050090">
    <property type="entry name" value="Tyrosine_recombinase_XerCD"/>
</dbReference>
<comment type="subunit">
    <text evidence="9">Forms a cyclic heterotetrameric complex composed of two molecules of XerC and two molecules of XerD.</text>
</comment>
<keyword evidence="4 9" id="KW-0159">Chromosome partition</keyword>
<feature type="active site" evidence="9">
    <location>
        <position position="280"/>
    </location>
</feature>
<feature type="active site" evidence="9">
    <location>
        <position position="186"/>
    </location>
</feature>
<evidence type="ECO:0000256" key="8">
    <source>
        <dbReference type="ARBA" id="ARBA00023306"/>
    </source>
</evidence>
<protein>
    <recommendedName>
        <fullName evidence="9">Tyrosine recombinase XerC</fullName>
    </recommendedName>
</protein>
<evidence type="ECO:0000256" key="3">
    <source>
        <dbReference type="ARBA" id="ARBA00022618"/>
    </source>
</evidence>
<dbReference type="GO" id="GO:0006313">
    <property type="term" value="P:DNA transposition"/>
    <property type="evidence" value="ECO:0007669"/>
    <property type="project" value="UniProtKB-UniRule"/>
</dbReference>
<dbReference type="HAMAP" id="MF_01808">
    <property type="entry name" value="Recomb_XerC_XerD"/>
    <property type="match status" value="1"/>
</dbReference>
<dbReference type="InterPro" id="IPR011010">
    <property type="entry name" value="DNA_brk_join_enz"/>
</dbReference>
<dbReference type="InterPro" id="IPR044068">
    <property type="entry name" value="CB"/>
</dbReference>
<dbReference type="InterPro" id="IPR004107">
    <property type="entry name" value="Integrase_SAM-like_N"/>
</dbReference>
<dbReference type="RefSeq" id="WP_161035960.1">
    <property type="nucleotide sequence ID" value="NZ_WWCL01000003.1"/>
</dbReference>
<sequence length="311" mass="33896">MSDYPDPRLGWIDGYLAQLRSQRQLSPHTVSAYGRDLHELASLTPGQDWPAIQHTQIRRLAASLHARGLDPRSIARKLSSWRGFFDWLGEQQQVASNPVHNVRPPKRAKTLPRALSVEDAVALVSGAAVHAGTSPEPAQLCNRAMFELLYSSGLRVSELTALDLQASPAAKGWLLPDSGEVIVTGKGNKQRVVPVGQAALDALRAWLAVRPAPSDGSHALFLSTRGSRISPRVLQQRLQAQGLAQGLPVHVHPHMLRHSFASHVLQSSGDLRAVQEMLGHTSISSTQVYTALDFQHLAAVYDQAHPRAKAK</sequence>
<evidence type="ECO:0000259" key="11">
    <source>
        <dbReference type="PROSITE" id="PS51900"/>
    </source>
</evidence>
<dbReference type="Proteomes" id="UP000444316">
    <property type="component" value="Unassembled WGS sequence"/>
</dbReference>
<dbReference type="Gene3D" id="1.10.443.10">
    <property type="entry name" value="Intergrase catalytic core"/>
    <property type="match status" value="1"/>
</dbReference>
<comment type="similarity">
    <text evidence="9">Belongs to the 'phage' integrase family. XerC subfamily.</text>
</comment>
<dbReference type="PANTHER" id="PTHR30349:SF81">
    <property type="entry name" value="TYROSINE RECOMBINASE XERC"/>
    <property type="match status" value="1"/>
</dbReference>
<dbReference type="SUPFAM" id="SSF56349">
    <property type="entry name" value="DNA breaking-rejoining enzymes"/>
    <property type="match status" value="1"/>
</dbReference>
<evidence type="ECO:0000256" key="7">
    <source>
        <dbReference type="ARBA" id="ARBA00023172"/>
    </source>
</evidence>
<dbReference type="PROSITE" id="PS51898">
    <property type="entry name" value="TYR_RECOMBINASE"/>
    <property type="match status" value="1"/>
</dbReference>
<evidence type="ECO:0000259" key="10">
    <source>
        <dbReference type="PROSITE" id="PS51898"/>
    </source>
</evidence>
<evidence type="ECO:0000256" key="1">
    <source>
        <dbReference type="ARBA" id="ARBA00004496"/>
    </source>
</evidence>
<dbReference type="GO" id="GO:0009037">
    <property type="term" value="F:tyrosine-based site-specific recombinase activity"/>
    <property type="evidence" value="ECO:0007669"/>
    <property type="project" value="UniProtKB-UniRule"/>
</dbReference>
<evidence type="ECO:0000256" key="6">
    <source>
        <dbReference type="ARBA" id="ARBA00023125"/>
    </source>
</evidence>
<feature type="domain" description="Tyr recombinase" evidence="10">
    <location>
        <begin position="110"/>
        <end position="302"/>
    </location>
</feature>
<dbReference type="PANTHER" id="PTHR30349">
    <property type="entry name" value="PHAGE INTEGRASE-RELATED"/>
    <property type="match status" value="1"/>
</dbReference>
<keyword evidence="13" id="KW-1185">Reference proteome</keyword>
<feature type="active site" evidence="9">
    <location>
        <position position="254"/>
    </location>
</feature>
<dbReference type="GO" id="GO:0003677">
    <property type="term" value="F:DNA binding"/>
    <property type="evidence" value="ECO:0007669"/>
    <property type="project" value="UniProtKB-UniRule"/>
</dbReference>